<dbReference type="AlphaFoldDB" id="A0A497EYP6"/>
<evidence type="ECO:0000256" key="6">
    <source>
        <dbReference type="ARBA" id="ARBA00023136"/>
    </source>
</evidence>
<dbReference type="Gene3D" id="1.10.3720.10">
    <property type="entry name" value="MetI-like"/>
    <property type="match status" value="1"/>
</dbReference>
<evidence type="ECO:0000256" key="7">
    <source>
        <dbReference type="RuleBase" id="RU363032"/>
    </source>
</evidence>
<sequence>MKASKKPESRRKIGWMERNIKILFVAPAIAYLLALLLFPAIFNLYASLHNWWIGRSPEFIGAENFVELFHDNRFINDVIVTFKFVIIAVTLEVGIGFLLALAATKITKGAQVYRVLFIFPIMVAPIAAGYMWRMLLHADYGVIPALLEKLGFPRVEIISNPKLAFWGIILIDVWQWMPFVFLVTYAGLTALPKEPYEAALVDGASSWQIFRHITLPLISPILLTVTLLRFVEAFKVFDIIYITTGGGPGIMTESLSLYVYIQGLKFFNLGYAGCIAWVFFLIVMVITTIYIMRLRREMKL</sequence>
<evidence type="ECO:0000256" key="5">
    <source>
        <dbReference type="ARBA" id="ARBA00022989"/>
    </source>
</evidence>
<name>A0A497EYP6_9CREN</name>
<dbReference type="Proteomes" id="UP000269499">
    <property type="component" value="Unassembled WGS sequence"/>
</dbReference>
<evidence type="ECO:0000313" key="9">
    <source>
        <dbReference type="EMBL" id="RLE52514.1"/>
    </source>
</evidence>
<accession>A0A497EYP6</accession>
<dbReference type="PANTHER" id="PTHR43005:SF1">
    <property type="entry name" value="SPERMIDINE_PUTRESCINE TRANSPORT SYSTEM PERMEASE PROTEIN"/>
    <property type="match status" value="1"/>
</dbReference>
<keyword evidence="4 7" id="KW-0812">Transmembrane</keyword>
<comment type="similarity">
    <text evidence="7">Belongs to the binding-protein-dependent transport system permease family.</text>
</comment>
<keyword evidence="3" id="KW-1003">Cell membrane</keyword>
<dbReference type="CDD" id="cd06261">
    <property type="entry name" value="TM_PBP2"/>
    <property type="match status" value="1"/>
</dbReference>
<dbReference type="GO" id="GO:0055085">
    <property type="term" value="P:transmembrane transport"/>
    <property type="evidence" value="ECO:0007669"/>
    <property type="project" value="InterPro"/>
</dbReference>
<dbReference type="GO" id="GO:0005886">
    <property type="term" value="C:plasma membrane"/>
    <property type="evidence" value="ECO:0007669"/>
    <property type="project" value="UniProtKB-SubCell"/>
</dbReference>
<evidence type="ECO:0000313" key="10">
    <source>
        <dbReference type="Proteomes" id="UP000269499"/>
    </source>
</evidence>
<evidence type="ECO:0000256" key="3">
    <source>
        <dbReference type="ARBA" id="ARBA00022475"/>
    </source>
</evidence>
<gene>
    <name evidence="9" type="ORF">DRJ26_04630</name>
</gene>
<feature type="transmembrane region" description="Helical" evidence="7">
    <location>
        <begin position="163"/>
        <end position="188"/>
    </location>
</feature>
<evidence type="ECO:0000259" key="8">
    <source>
        <dbReference type="PROSITE" id="PS50928"/>
    </source>
</evidence>
<keyword evidence="2 7" id="KW-0813">Transport</keyword>
<feature type="transmembrane region" description="Helical" evidence="7">
    <location>
        <begin position="269"/>
        <end position="292"/>
    </location>
</feature>
<evidence type="ECO:0000256" key="2">
    <source>
        <dbReference type="ARBA" id="ARBA00022448"/>
    </source>
</evidence>
<keyword evidence="5 7" id="KW-1133">Transmembrane helix</keyword>
<protein>
    <recommendedName>
        <fullName evidence="8">ABC transmembrane type-1 domain-containing protein</fullName>
    </recommendedName>
</protein>
<dbReference type="Pfam" id="PF00528">
    <property type="entry name" value="BPD_transp_1"/>
    <property type="match status" value="1"/>
</dbReference>
<feature type="transmembrane region" description="Helical" evidence="7">
    <location>
        <begin position="209"/>
        <end position="231"/>
    </location>
</feature>
<organism evidence="9 10">
    <name type="scientific">Thermoproteota archaeon</name>
    <dbReference type="NCBI Taxonomy" id="2056631"/>
    <lineage>
        <taxon>Archaea</taxon>
        <taxon>Thermoproteota</taxon>
    </lineage>
</organism>
<dbReference type="PROSITE" id="PS50928">
    <property type="entry name" value="ABC_TM1"/>
    <property type="match status" value="1"/>
</dbReference>
<reference evidence="9 10" key="1">
    <citation type="submission" date="2018-06" db="EMBL/GenBank/DDBJ databases">
        <title>Extensive metabolic versatility and redundancy in microbially diverse, dynamic hydrothermal sediments.</title>
        <authorList>
            <person name="Dombrowski N."/>
            <person name="Teske A."/>
            <person name="Baker B.J."/>
        </authorList>
    </citation>
    <scope>NUCLEOTIDE SEQUENCE [LARGE SCALE GENOMIC DNA]</scope>
    <source>
        <strain evidence="9">B20_G2</strain>
    </source>
</reference>
<feature type="transmembrane region" description="Helical" evidence="7">
    <location>
        <begin position="112"/>
        <end position="132"/>
    </location>
</feature>
<dbReference type="SUPFAM" id="SSF161098">
    <property type="entry name" value="MetI-like"/>
    <property type="match status" value="1"/>
</dbReference>
<feature type="transmembrane region" description="Helical" evidence="7">
    <location>
        <begin position="20"/>
        <end position="42"/>
    </location>
</feature>
<evidence type="ECO:0000256" key="4">
    <source>
        <dbReference type="ARBA" id="ARBA00022692"/>
    </source>
</evidence>
<comment type="caution">
    <text evidence="9">The sequence shown here is derived from an EMBL/GenBank/DDBJ whole genome shotgun (WGS) entry which is preliminary data.</text>
</comment>
<keyword evidence="6 7" id="KW-0472">Membrane</keyword>
<feature type="transmembrane region" description="Helical" evidence="7">
    <location>
        <begin position="78"/>
        <end position="100"/>
    </location>
</feature>
<feature type="domain" description="ABC transmembrane type-1" evidence="8">
    <location>
        <begin position="78"/>
        <end position="290"/>
    </location>
</feature>
<dbReference type="InterPro" id="IPR000515">
    <property type="entry name" value="MetI-like"/>
</dbReference>
<dbReference type="InterPro" id="IPR035906">
    <property type="entry name" value="MetI-like_sf"/>
</dbReference>
<proteinExistence type="inferred from homology"/>
<dbReference type="EMBL" id="QMRA01000113">
    <property type="protein sequence ID" value="RLE52514.1"/>
    <property type="molecule type" value="Genomic_DNA"/>
</dbReference>
<comment type="subcellular location">
    <subcellularLocation>
        <location evidence="1 7">Cell membrane</location>
        <topology evidence="1 7">Multi-pass membrane protein</topology>
    </subcellularLocation>
</comment>
<evidence type="ECO:0000256" key="1">
    <source>
        <dbReference type="ARBA" id="ARBA00004651"/>
    </source>
</evidence>
<dbReference type="PANTHER" id="PTHR43005">
    <property type="entry name" value="BLR7065 PROTEIN"/>
    <property type="match status" value="1"/>
</dbReference>